<evidence type="ECO:0000256" key="1">
    <source>
        <dbReference type="SAM" id="SignalP"/>
    </source>
</evidence>
<sequence length="151" mass="17050">MKKLIASVLFISAAIGFTSCSSDDNTPIRKEASYEGTWVTDSLFYKAGNFEGKHLFSQMPPDDTRPTIIEEILTLTEKTASLVETEKLENGSTKQLEKVNGTINEDLIKFNGKEYHTERIIVSYSDSRLELKYNITMRGATLPVTVTYKRK</sequence>
<keyword evidence="1" id="KW-0732">Signal</keyword>
<organism evidence="2 3">
    <name type="scientific">Myroides indicus</name>
    <dbReference type="NCBI Taxonomy" id="1323422"/>
    <lineage>
        <taxon>Bacteria</taxon>
        <taxon>Pseudomonadati</taxon>
        <taxon>Bacteroidota</taxon>
        <taxon>Flavobacteriia</taxon>
        <taxon>Flavobacteriales</taxon>
        <taxon>Flavobacteriaceae</taxon>
        <taxon>Myroides</taxon>
    </lineage>
</organism>
<reference evidence="2 3" key="1">
    <citation type="submission" date="2019-03" db="EMBL/GenBank/DDBJ databases">
        <title>Genomic Encyclopedia of Archaeal and Bacterial Type Strains, Phase II (KMG-II): from individual species to whole genera.</title>
        <authorList>
            <person name="Goeker M."/>
        </authorList>
    </citation>
    <scope>NUCLEOTIDE SEQUENCE [LARGE SCALE GENOMIC DNA]</scope>
    <source>
        <strain evidence="2 3">DSM 28213</strain>
    </source>
</reference>
<protein>
    <recommendedName>
        <fullName evidence="4">Lipocalin-like protein</fullName>
    </recommendedName>
</protein>
<evidence type="ECO:0008006" key="4">
    <source>
        <dbReference type="Google" id="ProtNLM"/>
    </source>
</evidence>
<feature type="signal peptide" evidence="1">
    <location>
        <begin position="1"/>
        <end position="21"/>
    </location>
</feature>
<keyword evidence="3" id="KW-1185">Reference proteome</keyword>
<comment type="caution">
    <text evidence="2">The sequence shown here is derived from an EMBL/GenBank/DDBJ whole genome shotgun (WGS) entry which is preliminary data.</text>
</comment>
<proteinExistence type="predicted"/>
<feature type="chain" id="PRO_5020664627" description="Lipocalin-like protein" evidence="1">
    <location>
        <begin position="22"/>
        <end position="151"/>
    </location>
</feature>
<gene>
    <name evidence="2" type="ORF">C8P70_1053</name>
</gene>
<dbReference type="EMBL" id="SOAG01000005">
    <property type="protein sequence ID" value="TDS64154.1"/>
    <property type="molecule type" value="Genomic_DNA"/>
</dbReference>
<dbReference type="OrthoDB" id="1448099at2"/>
<dbReference type="RefSeq" id="WP_133711850.1">
    <property type="nucleotide sequence ID" value="NZ_SOAG01000005.1"/>
</dbReference>
<name>A0A4R7F7H5_9FLAO</name>
<accession>A0A4R7F7H5</accession>
<dbReference type="AlphaFoldDB" id="A0A4R7F7H5"/>
<evidence type="ECO:0000313" key="3">
    <source>
        <dbReference type="Proteomes" id="UP000295215"/>
    </source>
</evidence>
<dbReference type="PROSITE" id="PS51257">
    <property type="entry name" value="PROKAR_LIPOPROTEIN"/>
    <property type="match status" value="1"/>
</dbReference>
<evidence type="ECO:0000313" key="2">
    <source>
        <dbReference type="EMBL" id="TDS64154.1"/>
    </source>
</evidence>
<dbReference type="Proteomes" id="UP000295215">
    <property type="component" value="Unassembled WGS sequence"/>
</dbReference>